<gene>
    <name evidence="3" type="ORF">CWD77_12500</name>
</gene>
<name>A0A2N0VFE1_9BACT</name>
<keyword evidence="4" id="KW-1185">Reference proteome</keyword>
<dbReference type="AlphaFoldDB" id="A0A2N0VFE1"/>
<feature type="domain" description="LytR/CpsA/Psr regulator C-terminal" evidence="2">
    <location>
        <begin position="58"/>
        <end position="146"/>
    </location>
</feature>
<accession>A0A2N0VFE1</accession>
<evidence type="ECO:0000256" key="1">
    <source>
        <dbReference type="SAM" id="Phobius"/>
    </source>
</evidence>
<evidence type="ECO:0000313" key="4">
    <source>
        <dbReference type="Proteomes" id="UP000233398"/>
    </source>
</evidence>
<keyword evidence="1" id="KW-1133">Transmembrane helix</keyword>
<protein>
    <recommendedName>
        <fullName evidence="2">LytR/CpsA/Psr regulator C-terminal domain-containing protein</fullName>
    </recommendedName>
</protein>
<dbReference type="OrthoDB" id="9810642at2"/>
<comment type="caution">
    <text evidence="3">The sequence shown here is derived from an EMBL/GenBank/DDBJ whole genome shotgun (WGS) entry which is preliminary data.</text>
</comment>
<dbReference type="Proteomes" id="UP000233398">
    <property type="component" value="Unassembled WGS sequence"/>
</dbReference>
<dbReference type="InterPro" id="IPR027381">
    <property type="entry name" value="LytR/CpsA/Psr_C"/>
</dbReference>
<organism evidence="3 4">
    <name type="scientific">Rhodohalobacter barkolensis</name>
    <dbReference type="NCBI Taxonomy" id="2053187"/>
    <lineage>
        <taxon>Bacteria</taxon>
        <taxon>Pseudomonadati</taxon>
        <taxon>Balneolota</taxon>
        <taxon>Balneolia</taxon>
        <taxon>Balneolales</taxon>
        <taxon>Balneolaceae</taxon>
        <taxon>Rhodohalobacter</taxon>
    </lineage>
</organism>
<sequence>MNQENRSEQTNNLILNAVIGFLSVLLLILLFALGTRLLYPRIVNERAVQDPALISTVIQMEVLNGVGIPGLANQFTGTLRNFGFDVVETGNFDHFEVPNTLVISRNGQIENARRVARAIGVQDQFILREESPEYYLDVTLIIGSDFEKLNL</sequence>
<evidence type="ECO:0000259" key="2">
    <source>
        <dbReference type="Pfam" id="PF13399"/>
    </source>
</evidence>
<evidence type="ECO:0000313" key="3">
    <source>
        <dbReference type="EMBL" id="PKD42870.1"/>
    </source>
</evidence>
<feature type="transmembrane region" description="Helical" evidence="1">
    <location>
        <begin position="13"/>
        <end position="33"/>
    </location>
</feature>
<dbReference type="Gene3D" id="3.30.70.2390">
    <property type="match status" value="1"/>
</dbReference>
<keyword evidence="1" id="KW-0812">Transmembrane</keyword>
<proteinExistence type="predicted"/>
<dbReference type="RefSeq" id="WP_101073923.1">
    <property type="nucleotide sequence ID" value="NZ_PISP01000004.1"/>
</dbReference>
<dbReference type="Pfam" id="PF13399">
    <property type="entry name" value="LytR_C"/>
    <property type="match status" value="1"/>
</dbReference>
<dbReference type="EMBL" id="PISP01000004">
    <property type="protein sequence ID" value="PKD42870.1"/>
    <property type="molecule type" value="Genomic_DNA"/>
</dbReference>
<reference evidence="3 4" key="1">
    <citation type="submission" date="2017-11" db="EMBL/GenBank/DDBJ databases">
        <title>Rhodohalobacter 15182 sp. nov., isolated from a salt lake.</title>
        <authorList>
            <person name="Han S."/>
        </authorList>
    </citation>
    <scope>NUCLEOTIDE SEQUENCE [LARGE SCALE GENOMIC DNA]</scope>
    <source>
        <strain evidence="3 4">15182</strain>
    </source>
</reference>
<keyword evidence="1" id="KW-0472">Membrane</keyword>